<reference evidence="6 7" key="1">
    <citation type="submission" date="2020-08" db="EMBL/GenBank/DDBJ databases">
        <title>Genomic Encyclopedia of Type Strains, Phase IV (KMG-IV): sequencing the most valuable type-strain genomes for metagenomic binning, comparative biology and taxonomic classification.</title>
        <authorList>
            <person name="Goeker M."/>
        </authorList>
    </citation>
    <scope>NUCLEOTIDE SEQUENCE [LARGE SCALE GENOMIC DNA]</scope>
    <source>
        <strain evidence="6 7">DSM 103737</strain>
    </source>
</reference>
<comment type="cofactor">
    <cofactor evidence="1">
        <name>FAD</name>
        <dbReference type="ChEBI" id="CHEBI:57692"/>
    </cofactor>
</comment>
<dbReference type="Gene3D" id="3.30.70.2740">
    <property type="match status" value="1"/>
</dbReference>
<evidence type="ECO:0000313" key="6">
    <source>
        <dbReference type="EMBL" id="MBB4015341.1"/>
    </source>
</evidence>
<evidence type="ECO:0000313" key="7">
    <source>
        <dbReference type="Proteomes" id="UP000577362"/>
    </source>
</evidence>
<dbReference type="SUPFAM" id="SSF56176">
    <property type="entry name" value="FAD-binding/transporter-associated domain-like"/>
    <property type="match status" value="1"/>
</dbReference>
<dbReference type="PANTHER" id="PTHR43716">
    <property type="entry name" value="D-2-HYDROXYGLUTARATE DEHYDROGENASE, MITOCHONDRIAL"/>
    <property type="match status" value="1"/>
</dbReference>
<dbReference type="GO" id="GO:0071949">
    <property type="term" value="F:FAD binding"/>
    <property type="evidence" value="ECO:0007669"/>
    <property type="project" value="InterPro"/>
</dbReference>
<keyword evidence="4" id="KW-0274">FAD</keyword>
<dbReference type="Gene3D" id="3.30.70.2190">
    <property type="match status" value="1"/>
</dbReference>
<sequence>MSKGTNEDFLAGLAAVTGPGNVLTAPDDILPFLREPRDLFRGEALAVVRPGTTQEVAEVVRHARAAGIAVVPQGGNTGLVGGQIPDASRPMVVLNLQKLDRIREVDALTDTMTVEAGVTLLRAQEAAEAADRLFPLSLASEGSCTIGGNIASNAGGTAVIAYGNTRDLVIGLEVVLADGRIWNGLGKLRKDNTGYDLKNLFIGSEGTLGIVTAAVLKLFPRPQGRATAFCGLSSPQAALDLLALAKAEAGGAVTTFEFLPRLGLEFVLRHAPGTRDPLGEPHAWYVLMELSSAAEAGLDDAMERILTAALERGLVDDAAIAASLDQRNAFWKLREALSEVQRHEGGSIKHDISVPVALVPQFLEEAAAAAEALVPGCRPLPFGHLGDGNVHFNVSQPVGADKQAFLARWEAMNEAVHAVVLRHGGSISAEHGIGRLKRDLLPAVKDPVALDLMRKLKAALDPESLLNPGAML</sequence>
<dbReference type="Gene3D" id="1.10.45.10">
    <property type="entry name" value="Vanillyl-alcohol Oxidase, Chain A, domain 4"/>
    <property type="match status" value="1"/>
</dbReference>
<protein>
    <submittedName>
        <fullName evidence="6">FAD/FMN-containing dehydrogenase</fullName>
    </submittedName>
</protein>
<dbReference type="PROSITE" id="PS51387">
    <property type="entry name" value="FAD_PCMH"/>
    <property type="match status" value="1"/>
</dbReference>
<evidence type="ECO:0000256" key="3">
    <source>
        <dbReference type="ARBA" id="ARBA00022630"/>
    </source>
</evidence>
<comment type="caution">
    <text evidence="6">The sequence shown here is derived from an EMBL/GenBank/DDBJ whole genome shotgun (WGS) entry which is preliminary data.</text>
</comment>
<dbReference type="InterPro" id="IPR006094">
    <property type="entry name" value="Oxid_FAD_bind_N"/>
</dbReference>
<dbReference type="InterPro" id="IPR016171">
    <property type="entry name" value="Vanillyl_alc_oxidase_C-sub2"/>
</dbReference>
<dbReference type="AlphaFoldDB" id="A0A840BPE1"/>
<dbReference type="InterPro" id="IPR051264">
    <property type="entry name" value="FAD-oxidored/transferase_4"/>
</dbReference>
<dbReference type="InterPro" id="IPR016169">
    <property type="entry name" value="FAD-bd_PCMH_sub2"/>
</dbReference>
<evidence type="ECO:0000256" key="4">
    <source>
        <dbReference type="ARBA" id="ARBA00022827"/>
    </source>
</evidence>
<gene>
    <name evidence="6" type="ORF">GGR16_000347</name>
</gene>
<dbReference type="Gene3D" id="3.30.43.10">
    <property type="entry name" value="Uridine Diphospho-n-acetylenolpyruvylglucosamine Reductase, domain 2"/>
    <property type="match status" value="1"/>
</dbReference>
<dbReference type="SUPFAM" id="SSF55103">
    <property type="entry name" value="FAD-linked oxidases, C-terminal domain"/>
    <property type="match status" value="1"/>
</dbReference>
<dbReference type="GO" id="GO:0022904">
    <property type="term" value="P:respiratory electron transport chain"/>
    <property type="evidence" value="ECO:0007669"/>
    <property type="project" value="TreeGrafter"/>
</dbReference>
<name>A0A840BPE1_9HYPH</name>
<dbReference type="Pfam" id="PF02913">
    <property type="entry name" value="FAD-oxidase_C"/>
    <property type="match status" value="1"/>
</dbReference>
<keyword evidence="3" id="KW-0285">Flavoprotein</keyword>
<dbReference type="EMBL" id="JACIEN010000001">
    <property type="protein sequence ID" value="MBB4015341.1"/>
    <property type="molecule type" value="Genomic_DNA"/>
</dbReference>
<dbReference type="GO" id="GO:0003824">
    <property type="term" value="F:catalytic activity"/>
    <property type="evidence" value="ECO:0007669"/>
    <property type="project" value="InterPro"/>
</dbReference>
<dbReference type="Proteomes" id="UP000577362">
    <property type="component" value="Unassembled WGS sequence"/>
</dbReference>
<feature type="domain" description="FAD-binding PCMH-type" evidence="5">
    <location>
        <begin position="40"/>
        <end position="221"/>
    </location>
</feature>
<dbReference type="FunFam" id="1.10.45.10:FF:000001">
    <property type="entry name" value="D-lactate dehydrogenase mitochondrial"/>
    <property type="match status" value="1"/>
</dbReference>
<dbReference type="Gene3D" id="3.30.465.10">
    <property type="match status" value="1"/>
</dbReference>
<comment type="similarity">
    <text evidence="2">Belongs to the FAD-binding oxidoreductase/transferase type 4 family.</text>
</comment>
<dbReference type="InterPro" id="IPR016166">
    <property type="entry name" value="FAD-bd_PCMH"/>
</dbReference>
<dbReference type="InterPro" id="IPR036318">
    <property type="entry name" value="FAD-bd_PCMH-like_sf"/>
</dbReference>
<dbReference type="InterPro" id="IPR016167">
    <property type="entry name" value="FAD-bd_PCMH_sub1"/>
</dbReference>
<evidence type="ECO:0000259" key="5">
    <source>
        <dbReference type="PROSITE" id="PS51387"/>
    </source>
</evidence>
<accession>A0A840BPE1</accession>
<proteinExistence type="inferred from homology"/>
<evidence type="ECO:0000256" key="1">
    <source>
        <dbReference type="ARBA" id="ARBA00001974"/>
    </source>
</evidence>
<keyword evidence="7" id="KW-1185">Reference proteome</keyword>
<dbReference type="InterPro" id="IPR004113">
    <property type="entry name" value="FAD-bd_oxidored_4_C"/>
</dbReference>
<evidence type="ECO:0000256" key="2">
    <source>
        <dbReference type="ARBA" id="ARBA00008000"/>
    </source>
</evidence>
<dbReference type="Pfam" id="PF01565">
    <property type="entry name" value="FAD_binding_4"/>
    <property type="match status" value="1"/>
</dbReference>
<dbReference type="InterPro" id="IPR016164">
    <property type="entry name" value="FAD-linked_Oxase-like_C"/>
</dbReference>
<dbReference type="PANTHER" id="PTHR43716:SF2">
    <property type="entry name" value="BLL6224 PROTEIN"/>
    <property type="match status" value="1"/>
</dbReference>
<dbReference type="RefSeq" id="WP_183315535.1">
    <property type="nucleotide sequence ID" value="NZ_JACIEN010000001.1"/>
</dbReference>
<organism evidence="6 7">
    <name type="scientific">Chelatococcus caeni</name>
    <dbReference type="NCBI Taxonomy" id="1348468"/>
    <lineage>
        <taxon>Bacteria</taxon>
        <taxon>Pseudomonadati</taxon>
        <taxon>Pseudomonadota</taxon>
        <taxon>Alphaproteobacteria</taxon>
        <taxon>Hyphomicrobiales</taxon>
        <taxon>Chelatococcaceae</taxon>
        <taxon>Chelatococcus</taxon>
    </lineage>
</organism>